<comment type="caution">
    <text evidence="2">The sequence shown here is derived from an EMBL/GenBank/DDBJ whole genome shotgun (WGS) entry which is preliminary data.</text>
</comment>
<proteinExistence type="predicted"/>
<dbReference type="Proteomes" id="UP000658278">
    <property type="component" value="Unassembled WGS sequence"/>
</dbReference>
<feature type="signal peptide" evidence="1">
    <location>
        <begin position="1"/>
        <end position="20"/>
    </location>
</feature>
<reference evidence="2" key="1">
    <citation type="submission" date="2021-01" db="EMBL/GenBank/DDBJ databases">
        <title>Modified the classification status of verrucomicrobia.</title>
        <authorList>
            <person name="Feng X."/>
        </authorList>
    </citation>
    <scope>NUCLEOTIDE SEQUENCE</scope>
    <source>
        <strain evidence="2">KCTC 22201</strain>
    </source>
</reference>
<feature type="chain" id="PRO_5037520178" description="PEP-CTERM protein-sorting domain-containing protein" evidence="1">
    <location>
        <begin position="21"/>
        <end position="259"/>
    </location>
</feature>
<evidence type="ECO:0000256" key="1">
    <source>
        <dbReference type="SAM" id="SignalP"/>
    </source>
</evidence>
<sequence length="259" mass="27317">MKIPHLTTCLAVGLACSAFGQTFTLDDTGPDYDPGTYRAVNDYVVGNVSFNNFTGPTNPYAVNPVGMKQTRVTLGGGLDVDVWDVCAQIFVGPTGSSTYTVTNGLGASGLSATQQNQLGALYSNALPLFLTARASLSYDEASSFAAAIQMSVWEIAEEIFPSLSLDETDVAVLNSFSIDVAGSDTDAFTTEAIDLAIEWVGLIESGDWENSGGISFFYVDGGTEQDRIWATVGATTIPEPSVAILGILGGLLLVGRRRR</sequence>
<dbReference type="AlphaFoldDB" id="A0A934REM1"/>
<keyword evidence="1" id="KW-0732">Signal</keyword>
<dbReference type="PROSITE" id="PS51257">
    <property type="entry name" value="PROKAR_LIPOPROTEIN"/>
    <property type="match status" value="1"/>
</dbReference>
<accession>A0A934REM1</accession>
<evidence type="ECO:0000313" key="3">
    <source>
        <dbReference type="Proteomes" id="UP000658278"/>
    </source>
</evidence>
<name>A0A934REM1_9BACT</name>
<evidence type="ECO:0000313" key="2">
    <source>
        <dbReference type="EMBL" id="MBK1827711.1"/>
    </source>
</evidence>
<protein>
    <recommendedName>
        <fullName evidence="4">PEP-CTERM protein-sorting domain-containing protein</fullName>
    </recommendedName>
</protein>
<dbReference type="EMBL" id="JAENII010000008">
    <property type="protein sequence ID" value="MBK1827711.1"/>
    <property type="molecule type" value="Genomic_DNA"/>
</dbReference>
<keyword evidence="3" id="KW-1185">Reference proteome</keyword>
<organism evidence="2 3">
    <name type="scientific">Haloferula rosea</name>
    <dbReference type="NCBI Taxonomy" id="490093"/>
    <lineage>
        <taxon>Bacteria</taxon>
        <taxon>Pseudomonadati</taxon>
        <taxon>Verrucomicrobiota</taxon>
        <taxon>Verrucomicrobiia</taxon>
        <taxon>Verrucomicrobiales</taxon>
        <taxon>Verrucomicrobiaceae</taxon>
        <taxon>Haloferula</taxon>
    </lineage>
</organism>
<evidence type="ECO:0008006" key="4">
    <source>
        <dbReference type="Google" id="ProtNLM"/>
    </source>
</evidence>
<dbReference type="RefSeq" id="WP_200279604.1">
    <property type="nucleotide sequence ID" value="NZ_JAENII010000008.1"/>
</dbReference>
<gene>
    <name evidence="2" type="ORF">JIN81_11830</name>
</gene>